<sequence>MVELSSLGRYRFNKSHFFYICLIGPQRLIRHFCGKATAFCLAGHWLTIERMTFGNAAHIARNSDSNSANADIISAAEVKTGGK</sequence>
<protein>
    <submittedName>
        <fullName evidence="1">Uncharacterized protein</fullName>
    </submittedName>
</protein>
<evidence type="ECO:0000313" key="1">
    <source>
        <dbReference type="EMBL" id="OXE51157.1"/>
    </source>
</evidence>
<reference evidence="2" key="1">
    <citation type="submission" date="2017-05" db="EMBL/GenBank/DDBJ databases">
        <title>Improved OligoMM genomes.</title>
        <authorList>
            <person name="Garzetti D."/>
        </authorList>
    </citation>
    <scope>NUCLEOTIDE SEQUENCE [LARGE SCALE GENOMIC DNA]</scope>
    <source>
        <strain evidence="2">YL45</strain>
    </source>
</reference>
<organism evidence="1 2">
    <name type="scientific">Turicimonas muris</name>
    <dbReference type="NCBI Taxonomy" id="1796652"/>
    <lineage>
        <taxon>Bacteria</taxon>
        <taxon>Pseudomonadati</taxon>
        <taxon>Pseudomonadota</taxon>
        <taxon>Betaproteobacteria</taxon>
        <taxon>Burkholderiales</taxon>
        <taxon>Sutterellaceae</taxon>
        <taxon>Turicimonas</taxon>
    </lineage>
</organism>
<evidence type="ECO:0000313" key="2">
    <source>
        <dbReference type="Proteomes" id="UP000214610"/>
    </source>
</evidence>
<name>A0A227KTH6_9BURK</name>
<dbReference type="Proteomes" id="UP000214610">
    <property type="component" value="Unassembled WGS sequence"/>
</dbReference>
<gene>
    <name evidence="1" type="ORF">ADH67_02370</name>
</gene>
<keyword evidence="2" id="KW-1185">Reference proteome</keyword>
<dbReference type="EMBL" id="NHMP01000001">
    <property type="protein sequence ID" value="OXE51157.1"/>
    <property type="molecule type" value="Genomic_DNA"/>
</dbReference>
<proteinExistence type="predicted"/>
<dbReference type="AlphaFoldDB" id="A0A227KTH6"/>
<accession>A0A227KTH6</accession>
<comment type="caution">
    <text evidence="1">The sequence shown here is derived from an EMBL/GenBank/DDBJ whole genome shotgun (WGS) entry which is preliminary data.</text>
</comment>